<dbReference type="PANTHER" id="PTHR32309">
    <property type="entry name" value="TYROSINE-PROTEIN KINASE"/>
    <property type="match status" value="1"/>
</dbReference>
<keyword evidence="4" id="KW-1185">Reference proteome</keyword>
<dbReference type="EMBL" id="JALPRY010000012">
    <property type="protein sequence ID" value="MCK8780586.1"/>
    <property type="molecule type" value="Genomic_DNA"/>
</dbReference>
<dbReference type="RefSeq" id="WP_248683354.1">
    <property type="nucleotide sequence ID" value="NZ_JALPRY010000012.1"/>
</dbReference>
<dbReference type="Proteomes" id="UP001202827">
    <property type="component" value="Unassembled WGS sequence"/>
</dbReference>
<reference evidence="3 4" key="1">
    <citation type="submission" date="2022-04" db="EMBL/GenBank/DDBJ databases">
        <title>Rhizobium coralii sp. nov., isolated from coral Turbinaria peltata.</title>
        <authorList>
            <person name="Sun H."/>
        </authorList>
    </citation>
    <scope>NUCLEOTIDE SEQUENCE [LARGE SCALE GENOMIC DNA]</scope>
    <source>
        <strain evidence="3 4">NTR19</strain>
    </source>
</reference>
<accession>A0ABT0IRS7</accession>
<proteinExistence type="predicted"/>
<gene>
    <name evidence="3" type="ORF">M0654_11390</name>
</gene>
<feature type="region of interest" description="Disordered" evidence="1">
    <location>
        <begin position="44"/>
        <end position="66"/>
    </location>
</feature>
<evidence type="ECO:0000256" key="2">
    <source>
        <dbReference type="SAM" id="Phobius"/>
    </source>
</evidence>
<evidence type="ECO:0000313" key="3">
    <source>
        <dbReference type="EMBL" id="MCK8780586.1"/>
    </source>
</evidence>
<organism evidence="3 4">
    <name type="scientific">Neorhizobium turbinariae</name>
    <dbReference type="NCBI Taxonomy" id="2937795"/>
    <lineage>
        <taxon>Bacteria</taxon>
        <taxon>Pseudomonadati</taxon>
        <taxon>Pseudomonadota</taxon>
        <taxon>Alphaproteobacteria</taxon>
        <taxon>Hyphomicrobiales</taxon>
        <taxon>Rhizobiaceae</taxon>
        <taxon>Rhizobium/Agrobacterium group</taxon>
        <taxon>Neorhizobium</taxon>
    </lineage>
</organism>
<name>A0ABT0IRS7_9HYPH</name>
<keyword evidence="2" id="KW-0472">Membrane</keyword>
<comment type="caution">
    <text evidence="3">The sequence shown here is derived from an EMBL/GenBank/DDBJ whole genome shotgun (WGS) entry which is preliminary data.</text>
</comment>
<keyword evidence="2" id="KW-0812">Transmembrane</keyword>
<dbReference type="InterPro" id="IPR050445">
    <property type="entry name" value="Bact_polysacc_biosynth/exp"/>
</dbReference>
<protein>
    <submittedName>
        <fullName evidence="3">RkpR, polysaccharide export protein</fullName>
    </submittedName>
</protein>
<sequence>MTEQASKIIANDTGVLRGKQTAERPPAPRNLRLLQALLDTPAAAPAMEGVTQPERTLDEAPTTEQKRGWVSRFKTRHLVIGAAFLAIVAIPSMVTSVYMAFVAADQYHSSTSFSVRSIDSVQASDILGMFSQSTSGSTVSDSYVLLDYILSERMVQIVDEAFGLERIFAPRGSDFFFGLGADQPIEDQLAYWRSMVTVDFDHTSGIINLRIKAFEPETAQRVAEFVVTQGEKLINDLSITARNETLRVAQSEVSSAEDRLYRTRAALRNYRDESQEADPVEGAKLAAQLVGAIETQLVQLKTELSTALTQMGEDTPRVRVLRSQIASLEKQLQRERQRFGSGTAGKQGRNAGQMADVAGRIQEYEGLQTQNEFAERAYTSSLAALEKARVEAAAKQRYLAVFIKPTLSEFAQYPHRIMSSLLVLLGSVLLWAVAVMGYYNIRDRN</sequence>
<feature type="transmembrane region" description="Helical" evidence="2">
    <location>
        <begin position="417"/>
        <end position="439"/>
    </location>
</feature>
<evidence type="ECO:0000313" key="4">
    <source>
        <dbReference type="Proteomes" id="UP001202827"/>
    </source>
</evidence>
<dbReference type="PANTHER" id="PTHR32309:SF13">
    <property type="entry name" value="FERRIC ENTEROBACTIN TRANSPORT PROTEIN FEPE"/>
    <property type="match status" value="1"/>
</dbReference>
<evidence type="ECO:0000256" key="1">
    <source>
        <dbReference type="SAM" id="MobiDB-lite"/>
    </source>
</evidence>
<keyword evidence="2" id="KW-1133">Transmembrane helix</keyword>
<feature type="transmembrane region" description="Helical" evidence="2">
    <location>
        <begin position="78"/>
        <end position="101"/>
    </location>
</feature>